<protein>
    <submittedName>
        <fullName evidence="2">Uncharacterized protein</fullName>
    </submittedName>
</protein>
<dbReference type="EMBL" id="CAAALY010126565">
    <property type="protein sequence ID" value="VEL31792.1"/>
    <property type="molecule type" value="Genomic_DNA"/>
</dbReference>
<proteinExistence type="predicted"/>
<organism evidence="2 3">
    <name type="scientific">Protopolystoma xenopodis</name>
    <dbReference type="NCBI Taxonomy" id="117903"/>
    <lineage>
        <taxon>Eukaryota</taxon>
        <taxon>Metazoa</taxon>
        <taxon>Spiralia</taxon>
        <taxon>Lophotrochozoa</taxon>
        <taxon>Platyhelminthes</taxon>
        <taxon>Monogenea</taxon>
        <taxon>Polyopisthocotylea</taxon>
        <taxon>Polystomatidea</taxon>
        <taxon>Polystomatidae</taxon>
        <taxon>Protopolystoma</taxon>
    </lineage>
</organism>
<dbReference type="AlphaFoldDB" id="A0A448X9S5"/>
<sequence length="170" mass="18025">MPHTLLHHPQQSAGETLPVLLKQQAGPPGSEGQQQQSQLPISTSLQASRSDTGKLKTCPTSSKKQVPSVVAAGSEDASSKHSSATSSSGCKRQDCVNHVARAILLGEELATCQTHAHIGRASPGDQGVVAEMALADWRRRLDALRRLASILEKTSVDETILLPGDLPKVR</sequence>
<keyword evidence="3" id="KW-1185">Reference proteome</keyword>
<evidence type="ECO:0000313" key="3">
    <source>
        <dbReference type="Proteomes" id="UP000784294"/>
    </source>
</evidence>
<name>A0A448X9S5_9PLAT</name>
<evidence type="ECO:0000313" key="2">
    <source>
        <dbReference type="EMBL" id="VEL31792.1"/>
    </source>
</evidence>
<reference evidence="2" key="1">
    <citation type="submission" date="2018-11" db="EMBL/GenBank/DDBJ databases">
        <authorList>
            <consortium name="Pathogen Informatics"/>
        </authorList>
    </citation>
    <scope>NUCLEOTIDE SEQUENCE</scope>
</reference>
<feature type="compositionally biased region" description="Low complexity" evidence="1">
    <location>
        <begin position="72"/>
        <end position="88"/>
    </location>
</feature>
<evidence type="ECO:0000256" key="1">
    <source>
        <dbReference type="SAM" id="MobiDB-lite"/>
    </source>
</evidence>
<comment type="caution">
    <text evidence="2">The sequence shown here is derived from an EMBL/GenBank/DDBJ whole genome shotgun (WGS) entry which is preliminary data.</text>
</comment>
<dbReference type="Proteomes" id="UP000784294">
    <property type="component" value="Unassembled WGS sequence"/>
</dbReference>
<feature type="region of interest" description="Disordered" evidence="1">
    <location>
        <begin position="1"/>
        <end position="90"/>
    </location>
</feature>
<feature type="compositionally biased region" description="Low complexity" evidence="1">
    <location>
        <begin position="23"/>
        <end position="46"/>
    </location>
</feature>
<gene>
    <name evidence="2" type="ORF">PXEA_LOCUS25232</name>
</gene>
<accession>A0A448X9S5</accession>